<evidence type="ECO:0000259" key="5">
    <source>
        <dbReference type="Pfam" id="PF12972"/>
    </source>
</evidence>
<evidence type="ECO:0000259" key="4">
    <source>
        <dbReference type="Pfam" id="PF12971"/>
    </source>
</evidence>
<evidence type="ECO:0000256" key="2">
    <source>
        <dbReference type="SAM" id="SignalP"/>
    </source>
</evidence>
<protein>
    <recommendedName>
        <fullName evidence="8">Alpha-N-acetylglucosaminidase</fullName>
    </recommendedName>
</protein>
<dbReference type="PANTHER" id="PTHR12872">
    <property type="entry name" value="ALPHA-N-ACETYLGLUCOSAMINIDASE"/>
    <property type="match status" value="1"/>
</dbReference>
<keyword evidence="7" id="KW-1185">Reference proteome</keyword>
<evidence type="ECO:0000259" key="3">
    <source>
        <dbReference type="Pfam" id="PF05089"/>
    </source>
</evidence>
<evidence type="ECO:0000313" key="6">
    <source>
        <dbReference type="EMBL" id="GJJ08043.1"/>
    </source>
</evidence>
<dbReference type="Gene3D" id="1.20.120.670">
    <property type="entry name" value="N-acetyl-b-d-glucoasminidase"/>
    <property type="match status" value="1"/>
</dbReference>
<dbReference type="InterPro" id="IPR007781">
    <property type="entry name" value="NAGLU"/>
</dbReference>
<sequence>MFCCRIILCCGLVTYAFQSIDAALLHPHSSHAASLNPVDDDNASLNGIKNLIQRRLPDHIQSFKFNLVPSSGDEFEISDSATSTPGITIQCTSRSACARGLYTYVKDFGGVDIWWTGSRLSRLASPLPKVGTPVKGSSIVDYRYYFNTVTFSYTTAFYNFDQWSLLLDWMALKGVNLPLAWVGYEYIYLQTLKQIGISEQDVISFFSGPAFQAWNRFGNIQGSWNGESAETNLPLQWINDQFTLQKRIIARMVELGMTPILPSFTGFLPCSVTTLHPSLDVVQGSQWSGFPSDLTNDCFLSPAEPLFTQIQKLFIQNQKTAYGNVTHMYTLDQYNENNPFSGNLSYLQNISSNTFQSLREADSQAIWIMQGWLFFSNSAFWTIDRISAYLGGVSDPNGMLILDLYSEAQPQWQRTSSYEGRPWIWCELHDYGQNQGFEGYLYNVTVAPLEALYSPNSTMNGVGLTMEGQEGNEIVYDILLDQAWSTSPLSIPQYVISWVDRRYQLSEHTAAGPTRNNVQAAWSLLSSTVYNNSDPNTQATVKSILELSPALTGLVNRTGHHPTEIFYDTNTTILPALKLLLQAKLVYSPLGQIPEFQYDAVDLTRQLLVNRFQVVYEGLVEQYMNSDETSDTLTNTAQHLQNILSNLDTLLYTNPNFLFSNWIQSAINWSYGGKNASYTRYLEYNARNQITLWGPTGQIDDYASKQWAGLVGTYYLPRWTMFTDYLIETKRSNELFNGTFISEQILEFGLDWDMRIWGENAGEFSGTRGDIWEVIENVLTAPHFSSMVAIKGNSVSD</sequence>
<feature type="domain" description="Alpha-N-acetylglucosaminidase C-terminal" evidence="5">
    <location>
        <begin position="494"/>
        <end position="778"/>
    </location>
</feature>
<dbReference type="Pfam" id="PF12972">
    <property type="entry name" value="NAGLU_C"/>
    <property type="match status" value="1"/>
</dbReference>
<dbReference type="InterPro" id="IPR024240">
    <property type="entry name" value="NAGLU_N"/>
</dbReference>
<evidence type="ECO:0008006" key="8">
    <source>
        <dbReference type="Google" id="ProtNLM"/>
    </source>
</evidence>
<feature type="domain" description="Alpha-N-acetylglucosaminidase tim-barrel" evidence="3">
    <location>
        <begin position="143"/>
        <end position="485"/>
    </location>
</feature>
<feature type="chain" id="PRO_5043708341" description="Alpha-N-acetylglucosaminidase" evidence="2">
    <location>
        <begin position="23"/>
        <end position="797"/>
    </location>
</feature>
<evidence type="ECO:0000313" key="7">
    <source>
        <dbReference type="Proteomes" id="UP001050691"/>
    </source>
</evidence>
<dbReference type="Pfam" id="PF12971">
    <property type="entry name" value="NAGLU_N"/>
    <property type="match status" value="1"/>
</dbReference>
<dbReference type="Proteomes" id="UP001050691">
    <property type="component" value="Unassembled WGS sequence"/>
</dbReference>
<keyword evidence="2" id="KW-0732">Signal</keyword>
<dbReference type="Pfam" id="PF05089">
    <property type="entry name" value="NAGLU"/>
    <property type="match status" value="1"/>
</dbReference>
<evidence type="ECO:0000256" key="1">
    <source>
        <dbReference type="ARBA" id="ARBA00022801"/>
    </source>
</evidence>
<dbReference type="PANTHER" id="PTHR12872:SF1">
    <property type="entry name" value="ALPHA-N-ACETYLGLUCOSAMINIDASE"/>
    <property type="match status" value="1"/>
</dbReference>
<dbReference type="Gene3D" id="3.30.379.10">
    <property type="entry name" value="Chitobiase/beta-hexosaminidase domain 2-like"/>
    <property type="match status" value="1"/>
</dbReference>
<dbReference type="Gene3D" id="3.20.20.80">
    <property type="entry name" value="Glycosidases"/>
    <property type="match status" value="1"/>
</dbReference>
<organism evidence="6 7">
    <name type="scientific">Clathrus columnatus</name>
    <dbReference type="NCBI Taxonomy" id="1419009"/>
    <lineage>
        <taxon>Eukaryota</taxon>
        <taxon>Fungi</taxon>
        <taxon>Dikarya</taxon>
        <taxon>Basidiomycota</taxon>
        <taxon>Agaricomycotina</taxon>
        <taxon>Agaricomycetes</taxon>
        <taxon>Phallomycetidae</taxon>
        <taxon>Phallales</taxon>
        <taxon>Clathraceae</taxon>
        <taxon>Clathrus</taxon>
    </lineage>
</organism>
<name>A0AAV5A3J4_9AGAM</name>
<feature type="signal peptide" evidence="2">
    <location>
        <begin position="1"/>
        <end position="22"/>
    </location>
</feature>
<keyword evidence="1" id="KW-0378">Hydrolase</keyword>
<reference evidence="6" key="1">
    <citation type="submission" date="2021-10" db="EMBL/GenBank/DDBJ databases">
        <title>De novo Genome Assembly of Clathrus columnatus (Basidiomycota, Fungi) Using Illumina and Nanopore Sequence Data.</title>
        <authorList>
            <person name="Ogiso-Tanaka E."/>
            <person name="Itagaki H."/>
            <person name="Hosoya T."/>
            <person name="Hosaka K."/>
        </authorList>
    </citation>
    <scope>NUCLEOTIDE SEQUENCE</scope>
    <source>
        <strain evidence="6">MO-923</strain>
    </source>
</reference>
<proteinExistence type="predicted"/>
<dbReference type="InterPro" id="IPR024733">
    <property type="entry name" value="NAGLU_tim-barrel"/>
</dbReference>
<dbReference type="GO" id="GO:0016787">
    <property type="term" value="F:hydrolase activity"/>
    <property type="evidence" value="ECO:0007669"/>
    <property type="project" value="UniProtKB-KW"/>
</dbReference>
<comment type="caution">
    <text evidence="6">The sequence shown here is derived from an EMBL/GenBank/DDBJ whole genome shotgun (WGS) entry which is preliminary data.</text>
</comment>
<feature type="domain" description="Alpha-N-acetylglucosaminidase N-terminal" evidence="4">
    <location>
        <begin position="47"/>
        <end position="128"/>
    </location>
</feature>
<dbReference type="InterPro" id="IPR024732">
    <property type="entry name" value="NAGLU_C"/>
</dbReference>
<dbReference type="AlphaFoldDB" id="A0AAV5A3J4"/>
<gene>
    <name evidence="6" type="ORF">Clacol_002250</name>
</gene>
<accession>A0AAV5A3J4</accession>
<dbReference type="EMBL" id="BPWL01000003">
    <property type="protein sequence ID" value="GJJ08043.1"/>
    <property type="molecule type" value="Genomic_DNA"/>
</dbReference>
<dbReference type="InterPro" id="IPR029018">
    <property type="entry name" value="Hex-like_dom2"/>
</dbReference>